<organism evidence="7">
    <name type="scientific">Strongyloides ratti</name>
    <name type="common">Parasitic roundworm</name>
    <dbReference type="NCBI Taxonomy" id="34506"/>
    <lineage>
        <taxon>Eukaryota</taxon>
        <taxon>Metazoa</taxon>
        <taxon>Ecdysozoa</taxon>
        <taxon>Nematoda</taxon>
        <taxon>Chromadorea</taxon>
        <taxon>Rhabditida</taxon>
        <taxon>Tylenchina</taxon>
        <taxon>Panagrolaimomorpha</taxon>
        <taxon>Strongyloidoidea</taxon>
        <taxon>Strongyloididae</taxon>
        <taxon>Strongyloides</taxon>
    </lineage>
</organism>
<evidence type="ECO:0000256" key="4">
    <source>
        <dbReference type="HAMAP-Rule" id="MF_03135"/>
    </source>
</evidence>
<dbReference type="InterPro" id="IPR036402">
    <property type="entry name" value="EF-Ts_dimer_sf"/>
</dbReference>
<feature type="compositionally biased region" description="Basic and acidic residues" evidence="5">
    <location>
        <begin position="261"/>
        <end position="280"/>
    </location>
</feature>
<evidence type="ECO:0000313" key="7">
    <source>
        <dbReference type="EMBL" id="CEF62938.1"/>
    </source>
</evidence>
<dbReference type="SUPFAM" id="SSF54713">
    <property type="entry name" value="Elongation factor Ts (EF-Ts), dimerisation domain"/>
    <property type="match status" value="1"/>
</dbReference>
<dbReference type="EMBL" id="LN609528">
    <property type="protein sequence ID" value="CEF62938.1"/>
    <property type="molecule type" value="Genomic_DNA"/>
</dbReference>
<dbReference type="Gene3D" id="3.30.479.20">
    <property type="entry name" value="Elongation factor Ts, dimerisation domain"/>
    <property type="match status" value="2"/>
</dbReference>
<dbReference type="GO" id="GO:0070125">
    <property type="term" value="P:mitochondrial translational elongation"/>
    <property type="evidence" value="ECO:0007669"/>
    <property type="project" value="TreeGrafter"/>
</dbReference>
<evidence type="ECO:0000256" key="1">
    <source>
        <dbReference type="ARBA" id="ARBA00005532"/>
    </source>
</evidence>
<dbReference type="STRING" id="34506.A0A090MVI9"/>
<feature type="region of interest" description="Disordered" evidence="5">
    <location>
        <begin position="252"/>
        <end position="285"/>
    </location>
</feature>
<dbReference type="OMA" id="VGEAPIC"/>
<evidence type="ECO:0000259" key="6">
    <source>
        <dbReference type="Pfam" id="PF00889"/>
    </source>
</evidence>
<dbReference type="InterPro" id="IPR014039">
    <property type="entry name" value="Transl_elong_EFTs/EF1B_dimer"/>
</dbReference>
<comment type="similarity">
    <text evidence="1 4">Belongs to the EF-Ts family.</text>
</comment>
<evidence type="ECO:0000313" key="9">
    <source>
        <dbReference type="WBParaSite" id="SRAE_1000120500.1"/>
    </source>
</evidence>
<dbReference type="PANTHER" id="PTHR11741">
    <property type="entry name" value="ELONGATION FACTOR TS"/>
    <property type="match status" value="1"/>
</dbReference>
<dbReference type="Proteomes" id="UP000035682">
    <property type="component" value="Unplaced"/>
</dbReference>
<evidence type="ECO:0000256" key="2">
    <source>
        <dbReference type="ARBA" id="ARBA00022768"/>
    </source>
</evidence>
<dbReference type="Gene3D" id="1.10.8.10">
    <property type="entry name" value="DNA helicase RuvA subunit, C-terminal domain"/>
    <property type="match status" value="1"/>
</dbReference>
<dbReference type="WBParaSite" id="SRAE_1000120500.1">
    <property type="protein sequence ID" value="SRAE_1000120500.1"/>
    <property type="gene ID" value="WBGene00257808"/>
</dbReference>
<keyword evidence="8" id="KW-1185">Reference proteome</keyword>
<dbReference type="SUPFAM" id="SSF46934">
    <property type="entry name" value="UBA-like"/>
    <property type="match status" value="1"/>
</dbReference>
<dbReference type="PANTHER" id="PTHR11741:SF0">
    <property type="entry name" value="ELONGATION FACTOR TS, MITOCHONDRIAL"/>
    <property type="match status" value="1"/>
</dbReference>
<evidence type="ECO:0000256" key="5">
    <source>
        <dbReference type="SAM" id="MobiDB-lite"/>
    </source>
</evidence>
<comment type="function">
    <text evidence="4">Associates with the EF-Tu.GDP complex and induces the exchange of GDP to GTP. It remains bound to the aminoacyl-tRNA.EF-Tu.GTP complex up to the GTP hydrolysis stage on the ribosome.</text>
</comment>
<dbReference type="OrthoDB" id="277235at2759"/>
<dbReference type="WormBase" id="SRAE_1000120500">
    <property type="protein sequence ID" value="SRP07798"/>
    <property type="gene ID" value="WBGene00257808"/>
</dbReference>
<dbReference type="NCBIfam" id="TIGR00116">
    <property type="entry name" value="tsf"/>
    <property type="match status" value="1"/>
</dbReference>
<name>A0A090MVI9_STRRB</name>
<dbReference type="CTD" id="36375303"/>
<gene>
    <name evidence="7 9 10" type="ORF">SRAE_1000120500</name>
</gene>
<dbReference type="GO" id="GO:0003746">
    <property type="term" value="F:translation elongation factor activity"/>
    <property type="evidence" value="ECO:0007669"/>
    <property type="project" value="UniProtKB-UniRule"/>
</dbReference>
<dbReference type="Pfam" id="PF00889">
    <property type="entry name" value="EF_TS"/>
    <property type="match status" value="1"/>
</dbReference>
<reference evidence="9" key="2">
    <citation type="submission" date="2020-12" db="UniProtKB">
        <authorList>
            <consortium name="WormBaseParasite"/>
        </authorList>
    </citation>
    <scope>IDENTIFICATION</scope>
</reference>
<keyword evidence="4" id="KW-0496">Mitochondrion</keyword>
<reference evidence="7 8" key="1">
    <citation type="submission" date="2014-09" db="EMBL/GenBank/DDBJ databases">
        <authorList>
            <person name="Martin A.A."/>
        </authorList>
    </citation>
    <scope>NUCLEOTIDE SEQUENCE</scope>
    <source>
        <strain evidence="8">ED321</strain>
        <strain evidence="7">ED321 Heterogonic</strain>
    </source>
</reference>
<dbReference type="InterPro" id="IPR009060">
    <property type="entry name" value="UBA-like_sf"/>
</dbReference>
<evidence type="ECO:0000256" key="3">
    <source>
        <dbReference type="ARBA" id="ARBA00022917"/>
    </source>
</evidence>
<comment type="subcellular location">
    <subcellularLocation>
        <location evidence="4">Mitochondrion</location>
    </subcellularLocation>
</comment>
<dbReference type="Pfam" id="PF25025">
    <property type="entry name" value="EF-Ts_N"/>
    <property type="match status" value="1"/>
</dbReference>
<accession>A0A090MVI9</accession>
<evidence type="ECO:0000313" key="10">
    <source>
        <dbReference type="WormBase" id="SRAE_1000120500"/>
    </source>
</evidence>
<evidence type="ECO:0000313" key="8">
    <source>
        <dbReference type="Proteomes" id="UP000035682"/>
    </source>
</evidence>
<proteinExistence type="inferred from homology"/>
<dbReference type="AlphaFoldDB" id="A0A090MVI9"/>
<dbReference type="CDD" id="cd14275">
    <property type="entry name" value="UBA_EF-Ts"/>
    <property type="match status" value="1"/>
</dbReference>
<dbReference type="HAMAP" id="MF_00050">
    <property type="entry name" value="EF_Ts"/>
    <property type="match status" value="1"/>
</dbReference>
<dbReference type="GeneID" id="36375303"/>
<keyword evidence="2 4" id="KW-0251">Elongation factor</keyword>
<feature type="domain" description="Translation elongation factor EFTs/EF1B dimerisation" evidence="6">
    <location>
        <begin position="102"/>
        <end position="338"/>
    </location>
</feature>
<dbReference type="RefSeq" id="XP_024502140.1">
    <property type="nucleotide sequence ID" value="XM_024648131.1"/>
</dbReference>
<sequence>MFRISSFVGKYAIRNLSAAAPSTGSSTLTPTKKALMKLRKITGYNYVNCKKALDKFGPDNIEEATVWLRELAKKEGWTKAAKLSDRRTTEGLLSVATNENVAAVVELDCQTDFVARGDDFKNLITNVTVAILNHAKAFSSSVNVAKGEIITVPVQGDEIKMSDGTSVKEAIAMTIGKLGENITSPTMSMIFTESDVKISGHSHPKEKLNQCEIGRFVSLACLKRDPIKSTSFPSEILGEQICQHIIGMKPETIGKPPEVVNKTKDDEIKKTQEDDQTKETQEEEDVNAYYSGRTTELNEDETGLLRQQFMLNPSQSVYSYLEGHGAQIVNYLRMEVGEKSVDE</sequence>
<keyword evidence="3 4" id="KW-0648">Protein biosynthesis</keyword>
<protein>
    <recommendedName>
        <fullName evidence="4">Elongation factor Ts, mitochondrial</fullName>
        <shortName evidence="4">EF-Ts</shortName>
        <shortName evidence="4">EF-TsMt</shortName>
    </recommendedName>
</protein>
<dbReference type="GO" id="GO:0005739">
    <property type="term" value="C:mitochondrion"/>
    <property type="evidence" value="ECO:0007669"/>
    <property type="project" value="UniProtKB-SubCell"/>
</dbReference>
<dbReference type="InterPro" id="IPR001816">
    <property type="entry name" value="Transl_elong_EFTs/EF1B"/>
</dbReference>